<feature type="chain" id="PRO_5046153750" evidence="11">
    <location>
        <begin position="27"/>
        <end position="476"/>
    </location>
</feature>
<dbReference type="PROSITE" id="PS51257">
    <property type="entry name" value="PROKAR_LIPOPROTEIN"/>
    <property type="match status" value="1"/>
</dbReference>
<gene>
    <name evidence="12" type="ORF">OCL06_13715</name>
</gene>
<feature type="signal peptide" evidence="11">
    <location>
        <begin position="1"/>
        <end position="26"/>
    </location>
</feature>
<dbReference type="Pfam" id="PF00245">
    <property type="entry name" value="Alk_phosphatase"/>
    <property type="match status" value="1"/>
</dbReference>
<evidence type="ECO:0000256" key="3">
    <source>
        <dbReference type="ARBA" id="ARBA00005984"/>
    </source>
</evidence>
<dbReference type="RefSeq" id="WP_262995507.1">
    <property type="nucleotide sequence ID" value="NZ_JAOTJC010000012.1"/>
</dbReference>
<dbReference type="InterPro" id="IPR017850">
    <property type="entry name" value="Alkaline_phosphatase_core_sf"/>
</dbReference>
<dbReference type="EC" id="3.1.3.1" evidence="12"/>
<name>A0ABT2VQQ7_9ALTE</name>
<dbReference type="InterPro" id="IPR001952">
    <property type="entry name" value="Alkaline_phosphatase"/>
</dbReference>
<evidence type="ECO:0000256" key="4">
    <source>
        <dbReference type="ARBA" id="ARBA00022553"/>
    </source>
</evidence>
<evidence type="ECO:0000313" key="12">
    <source>
        <dbReference type="EMBL" id="MCU7555648.1"/>
    </source>
</evidence>
<sequence length="476" mass="51348">MIRRSFLLALTSAAMLGGCAYTAANADQPNGDSAPQVPKNIIMVVADGMGPAFTTAYRNYQDDPDTPQVESSVLDDILVGAASTYPAQESGFVTDSAAAATALATGIKSYNGAIGVDSDKQPLESVMHRAKAQGMRTGLAVTSQIVHATPASYVAHNESRHNYDELAESFFDFRVNGEFVADVMLGGGTQFFERKDRDLVAEFIDNGYEYADTYNRLAAVPTGSQVLGLFAPVGLPPALDDTRQNRLSYLTEQAVKHLENDKGFFLLVEASQVDWAAHANDIAAAMAEMHDLALTMAYLKDYVKQHPDTLVILTADHSTGGLTIGADGDYRWSPEYIQNLKASTRAIAANMGEADKPGEFIASQLGFELNDEEKRHFDDLKKANKVERYTALKAFIDGKTNTGWTTSGHTGVDVEVFAFGAGAAALAGKMDNTHIAHTIFSMLARGGSQQQPASEKPVKATNSNPNCDYKSDWRCQ</sequence>
<dbReference type="CDD" id="cd16012">
    <property type="entry name" value="ALP"/>
    <property type="match status" value="1"/>
</dbReference>
<protein>
    <submittedName>
        <fullName evidence="12">Alkaline phosphatase</fullName>
        <ecNumber evidence="12">3.1.3.1</ecNumber>
    </submittedName>
</protein>
<keyword evidence="4" id="KW-0597">Phosphoprotein</keyword>
<comment type="similarity">
    <text evidence="3 9">Belongs to the alkaline phosphatase family.</text>
</comment>
<evidence type="ECO:0000256" key="7">
    <source>
        <dbReference type="ARBA" id="ARBA00022833"/>
    </source>
</evidence>
<evidence type="ECO:0000313" key="13">
    <source>
        <dbReference type="Proteomes" id="UP001209257"/>
    </source>
</evidence>
<dbReference type="Gene3D" id="1.10.60.40">
    <property type="match status" value="1"/>
</dbReference>
<organism evidence="12 13">
    <name type="scientific">Alteromonas salexigens</name>
    <dbReference type="NCBI Taxonomy" id="2982530"/>
    <lineage>
        <taxon>Bacteria</taxon>
        <taxon>Pseudomonadati</taxon>
        <taxon>Pseudomonadota</taxon>
        <taxon>Gammaproteobacteria</taxon>
        <taxon>Alteromonadales</taxon>
        <taxon>Alteromonadaceae</taxon>
        <taxon>Alteromonas/Salinimonas group</taxon>
        <taxon>Alteromonas</taxon>
    </lineage>
</organism>
<keyword evidence="8" id="KW-0460">Magnesium</keyword>
<evidence type="ECO:0000256" key="5">
    <source>
        <dbReference type="ARBA" id="ARBA00022723"/>
    </source>
</evidence>
<dbReference type="SMART" id="SM00098">
    <property type="entry name" value="alkPPc"/>
    <property type="match status" value="1"/>
</dbReference>
<keyword evidence="13" id="KW-1185">Reference proteome</keyword>
<proteinExistence type="inferred from homology"/>
<dbReference type="PROSITE" id="PS00123">
    <property type="entry name" value="ALKALINE_PHOSPHATASE"/>
    <property type="match status" value="1"/>
</dbReference>
<evidence type="ECO:0000256" key="1">
    <source>
        <dbReference type="ARBA" id="ARBA00001946"/>
    </source>
</evidence>
<evidence type="ECO:0000256" key="10">
    <source>
        <dbReference type="SAM" id="MobiDB-lite"/>
    </source>
</evidence>
<accession>A0ABT2VQQ7</accession>
<evidence type="ECO:0000256" key="11">
    <source>
        <dbReference type="SAM" id="SignalP"/>
    </source>
</evidence>
<evidence type="ECO:0000256" key="6">
    <source>
        <dbReference type="ARBA" id="ARBA00022801"/>
    </source>
</evidence>
<dbReference type="PANTHER" id="PTHR11596">
    <property type="entry name" value="ALKALINE PHOSPHATASE"/>
    <property type="match status" value="1"/>
</dbReference>
<keyword evidence="7" id="KW-0862">Zinc</keyword>
<evidence type="ECO:0000256" key="8">
    <source>
        <dbReference type="ARBA" id="ARBA00022842"/>
    </source>
</evidence>
<dbReference type="Proteomes" id="UP001209257">
    <property type="component" value="Unassembled WGS sequence"/>
</dbReference>
<dbReference type="EMBL" id="JAOTJC010000012">
    <property type="protein sequence ID" value="MCU7555648.1"/>
    <property type="molecule type" value="Genomic_DNA"/>
</dbReference>
<dbReference type="SUPFAM" id="SSF53649">
    <property type="entry name" value="Alkaline phosphatase-like"/>
    <property type="match status" value="1"/>
</dbReference>
<comment type="cofactor">
    <cofactor evidence="1">
        <name>Mg(2+)</name>
        <dbReference type="ChEBI" id="CHEBI:18420"/>
    </cofactor>
</comment>
<keyword evidence="6 12" id="KW-0378">Hydrolase</keyword>
<keyword evidence="11" id="KW-0732">Signal</keyword>
<evidence type="ECO:0000256" key="9">
    <source>
        <dbReference type="RuleBase" id="RU003946"/>
    </source>
</evidence>
<comment type="cofactor">
    <cofactor evidence="2">
        <name>Zn(2+)</name>
        <dbReference type="ChEBI" id="CHEBI:29105"/>
    </cofactor>
</comment>
<dbReference type="Gene3D" id="3.40.720.10">
    <property type="entry name" value="Alkaline Phosphatase, subunit A"/>
    <property type="match status" value="1"/>
</dbReference>
<dbReference type="InterPro" id="IPR018299">
    <property type="entry name" value="Alkaline_phosphatase_AS"/>
</dbReference>
<feature type="region of interest" description="Disordered" evidence="10">
    <location>
        <begin position="446"/>
        <end position="476"/>
    </location>
</feature>
<keyword evidence="5" id="KW-0479">Metal-binding</keyword>
<reference evidence="13" key="1">
    <citation type="submission" date="2023-07" db="EMBL/GenBank/DDBJ databases">
        <title>Study on multiphase classification of strain Alteromonas salexigens isolated from the Yellow Sea.</title>
        <authorList>
            <person name="Sun L."/>
        </authorList>
    </citation>
    <scope>NUCLEOTIDE SEQUENCE [LARGE SCALE GENOMIC DNA]</scope>
    <source>
        <strain evidence="13">ASW11-19</strain>
    </source>
</reference>
<dbReference type="PANTHER" id="PTHR11596:SF5">
    <property type="entry name" value="ALKALINE PHOSPHATASE"/>
    <property type="match status" value="1"/>
</dbReference>
<dbReference type="PRINTS" id="PR00113">
    <property type="entry name" value="ALKPHPHTASE"/>
</dbReference>
<evidence type="ECO:0000256" key="2">
    <source>
        <dbReference type="ARBA" id="ARBA00001947"/>
    </source>
</evidence>
<dbReference type="GO" id="GO:0004035">
    <property type="term" value="F:alkaline phosphatase activity"/>
    <property type="evidence" value="ECO:0007669"/>
    <property type="project" value="UniProtKB-EC"/>
</dbReference>
<comment type="caution">
    <text evidence="12">The sequence shown here is derived from an EMBL/GenBank/DDBJ whole genome shotgun (WGS) entry which is preliminary data.</text>
</comment>